<organism evidence="1 2">
    <name type="scientific">Henosepilachna vigintioctopunctata</name>
    <dbReference type="NCBI Taxonomy" id="420089"/>
    <lineage>
        <taxon>Eukaryota</taxon>
        <taxon>Metazoa</taxon>
        <taxon>Ecdysozoa</taxon>
        <taxon>Arthropoda</taxon>
        <taxon>Hexapoda</taxon>
        <taxon>Insecta</taxon>
        <taxon>Pterygota</taxon>
        <taxon>Neoptera</taxon>
        <taxon>Endopterygota</taxon>
        <taxon>Coleoptera</taxon>
        <taxon>Polyphaga</taxon>
        <taxon>Cucujiformia</taxon>
        <taxon>Coccinelloidea</taxon>
        <taxon>Coccinellidae</taxon>
        <taxon>Epilachninae</taxon>
        <taxon>Epilachnini</taxon>
        <taxon>Henosepilachna</taxon>
    </lineage>
</organism>
<proteinExistence type="predicted"/>
<dbReference type="EMBL" id="JARQZJ010000124">
    <property type="protein sequence ID" value="KAK9889919.1"/>
    <property type="molecule type" value="Genomic_DNA"/>
</dbReference>
<dbReference type="AlphaFoldDB" id="A0AAW1VD87"/>
<keyword evidence="2" id="KW-1185">Reference proteome</keyword>
<evidence type="ECO:0000313" key="2">
    <source>
        <dbReference type="Proteomes" id="UP001431783"/>
    </source>
</evidence>
<protein>
    <submittedName>
        <fullName evidence="1">Uncharacterized protein</fullName>
    </submittedName>
</protein>
<accession>A0AAW1VD87</accession>
<sequence length="88" mass="10844">MNKTKNIMVRKRHPINERRILRNMKFKKTKGTYRTSTKNMIRFRFEFPETLAISFHKYKFATNKRNHKYNDQVETQSYLNKGNSFKEH</sequence>
<reference evidence="1 2" key="1">
    <citation type="submission" date="2023-03" db="EMBL/GenBank/DDBJ databases">
        <title>Genome insight into feeding habits of ladybird beetles.</title>
        <authorList>
            <person name="Li H.-S."/>
            <person name="Huang Y.-H."/>
            <person name="Pang H."/>
        </authorList>
    </citation>
    <scope>NUCLEOTIDE SEQUENCE [LARGE SCALE GENOMIC DNA]</scope>
    <source>
        <strain evidence="1">SYSU_2023b</strain>
        <tissue evidence="1">Whole body</tissue>
    </source>
</reference>
<dbReference type="Proteomes" id="UP001431783">
    <property type="component" value="Unassembled WGS sequence"/>
</dbReference>
<evidence type="ECO:0000313" key="1">
    <source>
        <dbReference type="EMBL" id="KAK9889919.1"/>
    </source>
</evidence>
<comment type="caution">
    <text evidence="1">The sequence shown here is derived from an EMBL/GenBank/DDBJ whole genome shotgun (WGS) entry which is preliminary data.</text>
</comment>
<gene>
    <name evidence="1" type="ORF">WA026_008728</name>
</gene>
<name>A0AAW1VD87_9CUCU</name>